<gene>
    <name evidence="11" type="ORF">PYW07_000853</name>
</gene>
<evidence type="ECO:0000256" key="3">
    <source>
        <dbReference type="ARBA" id="ARBA00022782"/>
    </source>
</evidence>
<evidence type="ECO:0000256" key="8">
    <source>
        <dbReference type="ARBA" id="ARBA00037382"/>
    </source>
</evidence>
<keyword evidence="5" id="KW-0805">Transcription regulation</keyword>
<dbReference type="GO" id="GO:0007464">
    <property type="term" value="P:R3/R4 cell fate commitment"/>
    <property type="evidence" value="ECO:0007669"/>
    <property type="project" value="UniProtKB-ARBA"/>
</dbReference>
<dbReference type="GO" id="GO:0035167">
    <property type="term" value="P:larval lymph gland hemopoiesis"/>
    <property type="evidence" value="ECO:0007669"/>
    <property type="project" value="UniProtKB-ARBA"/>
</dbReference>
<dbReference type="InterPro" id="IPR011333">
    <property type="entry name" value="SKP1/BTB/POZ_sf"/>
</dbReference>
<dbReference type="InterPro" id="IPR051095">
    <property type="entry name" value="Dros_DevTransReg"/>
</dbReference>
<dbReference type="GO" id="GO:0048813">
    <property type="term" value="P:dendrite morphogenesis"/>
    <property type="evidence" value="ECO:0007669"/>
    <property type="project" value="UniProtKB-ARBA"/>
</dbReference>
<evidence type="ECO:0000256" key="9">
    <source>
        <dbReference type="SAM" id="MobiDB-lite"/>
    </source>
</evidence>
<keyword evidence="6" id="KW-0804">Transcription</keyword>
<keyword evidence="2" id="KW-0217">Developmental protein</keyword>
<dbReference type="CDD" id="cd18315">
    <property type="entry name" value="BTB_POZ_BAB-like"/>
    <property type="match status" value="1"/>
</dbReference>
<dbReference type="SUPFAM" id="SSF54695">
    <property type="entry name" value="POZ domain"/>
    <property type="match status" value="1"/>
</dbReference>
<dbReference type="EMBL" id="JARGEI010000009">
    <property type="protein sequence ID" value="KAJ8726155.1"/>
    <property type="molecule type" value="Genomic_DNA"/>
</dbReference>
<accession>A0AAD7YT65</accession>
<dbReference type="GO" id="GO:0007526">
    <property type="term" value="P:larval somatic muscle development"/>
    <property type="evidence" value="ECO:0007669"/>
    <property type="project" value="UniProtKB-ARBA"/>
</dbReference>
<name>A0AAD7YT65_MYTSE</name>
<comment type="subcellular location">
    <subcellularLocation>
        <location evidence="1">Nucleus</location>
    </subcellularLocation>
</comment>
<dbReference type="Gene3D" id="3.30.160.60">
    <property type="entry name" value="Classic Zinc Finger"/>
    <property type="match status" value="1"/>
</dbReference>
<dbReference type="PROSITE" id="PS00028">
    <property type="entry name" value="ZINC_FINGER_C2H2_1"/>
    <property type="match status" value="1"/>
</dbReference>
<evidence type="ECO:0000256" key="7">
    <source>
        <dbReference type="ARBA" id="ARBA00023242"/>
    </source>
</evidence>
<evidence type="ECO:0000313" key="11">
    <source>
        <dbReference type="EMBL" id="KAJ8726155.1"/>
    </source>
</evidence>
<dbReference type="PANTHER" id="PTHR23110">
    <property type="entry name" value="BTB DOMAIN TRANSCRIPTION FACTOR"/>
    <property type="match status" value="1"/>
</dbReference>
<dbReference type="Proteomes" id="UP001231518">
    <property type="component" value="Chromosome 10"/>
</dbReference>
<dbReference type="InterPro" id="IPR000210">
    <property type="entry name" value="BTB/POZ_dom"/>
</dbReference>
<dbReference type="GO" id="GO:0008406">
    <property type="term" value="P:gonad development"/>
    <property type="evidence" value="ECO:0007669"/>
    <property type="project" value="UniProtKB-ARBA"/>
</dbReference>
<dbReference type="Gene3D" id="3.30.710.10">
    <property type="entry name" value="Potassium Channel Kv1.1, Chain A"/>
    <property type="match status" value="1"/>
</dbReference>
<keyword evidence="3" id="KW-0221">Differentiation</keyword>
<protein>
    <recommendedName>
        <fullName evidence="10">BTB domain-containing protein</fullName>
    </recommendedName>
</protein>
<dbReference type="GO" id="GO:0005634">
    <property type="term" value="C:nucleus"/>
    <property type="evidence" value="ECO:0007669"/>
    <property type="project" value="UniProtKB-SubCell"/>
</dbReference>
<comment type="caution">
    <text evidence="11">The sequence shown here is derived from an EMBL/GenBank/DDBJ whole genome shotgun (WGS) entry which is preliminary data.</text>
</comment>
<feature type="domain" description="BTB" evidence="10">
    <location>
        <begin position="31"/>
        <end position="96"/>
    </location>
</feature>
<keyword evidence="7" id="KW-0539">Nucleus</keyword>
<dbReference type="SMART" id="SM00355">
    <property type="entry name" value="ZnF_C2H2"/>
    <property type="match status" value="2"/>
</dbReference>
<dbReference type="Pfam" id="PF00651">
    <property type="entry name" value="BTB"/>
    <property type="match status" value="1"/>
</dbReference>
<evidence type="ECO:0000256" key="2">
    <source>
        <dbReference type="ARBA" id="ARBA00022473"/>
    </source>
</evidence>
<dbReference type="InterPro" id="IPR013087">
    <property type="entry name" value="Znf_C2H2_type"/>
</dbReference>
<dbReference type="PANTHER" id="PTHR23110:SF111">
    <property type="entry name" value="LONGITUDINALS LACKING PROTEIN, ISOFORMS F_I_K_T"/>
    <property type="match status" value="1"/>
</dbReference>
<feature type="compositionally biased region" description="Polar residues" evidence="9">
    <location>
        <begin position="155"/>
        <end position="165"/>
    </location>
</feature>
<feature type="region of interest" description="Disordered" evidence="9">
    <location>
        <begin position="194"/>
        <end position="219"/>
    </location>
</feature>
<comment type="function">
    <text evidence="8">Putative transcription factor required for axon growth and guidance in the central and peripheral nervous systems. Repels CNS axons away from the midline by promoting the expression of the midline repellent sli and its receptor robo.</text>
</comment>
<evidence type="ECO:0000256" key="5">
    <source>
        <dbReference type="ARBA" id="ARBA00023015"/>
    </source>
</evidence>
<sequence length="451" mass="50368">MANQEISLKWNGYQNNILFNVKELFKDEGLSDVTLVSEGHSFKAHKVILSANSSVFRTIFQQNPHKDPIIVLHDISTASLRTLLTFMYNGEVNVTEEFLPILLKTAETLRICGLSTGSEVPREEDKTTSNTVPKKRKKSEQDDGSSKCKKCVSVQSRQDTTQNNLVPKLEPAESPLTDYSCENTNDTEIAVLEDVADKKHNKSSGAQSKKRKRAEQDNNNKCKKCIPAVDSETVHKISSDSGKQSSVVLKIEPIESPLTDYSGDNTNDTDIALLEDSSDKKHISTENCLNKKMYMLTDRIDKSEVSSTQPCLNEKINAGVASDEIIEIDKEVETVLQSGTRIESLSIKTENLNLVSTDAQNCKDPSFPCPFCPRVYNSWGYRRRHVKSRHVTNRLSCKWCVSVLPSTGAWYTHATRSHGVPHEEARNSLVVMVEAHAVLTLNEPNVTQLLV</sequence>
<evidence type="ECO:0000256" key="6">
    <source>
        <dbReference type="ARBA" id="ARBA00023163"/>
    </source>
</evidence>
<evidence type="ECO:0000313" key="12">
    <source>
        <dbReference type="Proteomes" id="UP001231518"/>
    </source>
</evidence>
<keyword evidence="12" id="KW-1185">Reference proteome</keyword>
<keyword evidence="4" id="KW-0524">Neurogenesis</keyword>
<dbReference type="AlphaFoldDB" id="A0AAD7YT65"/>
<dbReference type="GO" id="GO:0045467">
    <property type="term" value="P:R7 cell development"/>
    <property type="evidence" value="ECO:0007669"/>
    <property type="project" value="UniProtKB-ARBA"/>
</dbReference>
<proteinExistence type="predicted"/>
<evidence type="ECO:0000259" key="10">
    <source>
        <dbReference type="PROSITE" id="PS50097"/>
    </source>
</evidence>
<evidence type="ECO:0000256" key="4">
    <source>
        <dbReference type="ARBA" id="ARBA00022902"/>
    </source>
</evidence>
<reference evidence="11" key="1">
    <citation type="submission" date="2023-03" db="EMBL/GenBank/DDBJ databases">
        <title>Chromosome-level genomes of two armyworms, Mythimna separata and Mythimna loreyi, provide insights into the biosynthesis and reception of sex pheromones.</title>
        <authorList>
            <person name="Zhao H."/>
        </authorList>
    </citation>
    <scope>NUCLEOTIDE SEQUENCE</scope>
    <source>
        <strain evidence="11">BeijingLab</strain>
        <tissue evidence="11">Pupa</tissue>
    </source>
</reference>
<dbReference type="PROSITE" id="PS50097">
    <property type="entry name" value="BTB"/>
    <property type="match status" value="1"/>
</dbReference>
<dbReference type="GO" id="GO:0016199">
    <property type="term" value="P:axon midline choice point recognition"/>
    <property type="evidence" value="ECO:0007669"/>
    <property type="project" value="UniProtKB-ARBA"/>
</dbReference>
<dbReference type="SMART" id="SM00225">
    <property type="entry name" value="BTB"/>
    <property type="match status" value="1"/>
</dbReference>
<evidence type="ECO:0000256" key="1">
    <source>
        <dbReference type="ARBA" id="ARBA00004123"/>
    </source>
</evidence>
<feature type="region of interest" description="Disordered" evidence="9">
    <location>
        <begin position="118"/>
        <end position="181"/>
    </location>
</feature>
<organism evidence="11 12">
    <name type="scientific">Mythimna separata</name>
    <name type="common">Oriental armyworm</name>
    <name type="synonym">Pseudaletia separata</name>
    <dbReference type="NCBI Taxonomy" id="271217"/>
    <lineage>
        <taxon>Eukaryota</taxon>
        <taxon>Metazoa</taxon>
        <taxon>Ecdysozoa</taxon>
        <taxon>Arthropoda</taxon>
        <taxon>Hexapoda</taxon>
        <taxon>Insecta</taxon>
        <taxon>Pterygota</taxon>
        <taxon>Neoptera</taxon>
        <taxon>Endopterygota</taxon>
        <taxon>Lepidoptera</taxon>
        <taxon>Glossata</taxon>
        <taxon>Ditrysia</taxon>
        <taxon>Noctuoidea</taxon>
        <taxon>Noctuidae</taxon>
        <taxon>Noctuinae</taxon>
        <taxon>Hadenini</taxon>
        <taxon>Mythimna</taxon>
    </lineage>
</organism>
<dbReference type="GO" id="GO:0006357">
    <property type="term" value="P:regulation of transcription by RNA polymerase II"/>
    <property type="evidence" value="ECO:0007669"/>
    <property type="project" value="TreeGrafter"/>
</dbReference>
<dbReference type="GO" id="GO:0045476">
    <property type="term" value="P:nurse cell apoptotic process"/>
    <property type="evidence" value="ECO:0007669"/>
    <property type="project" value="UniProtKB-ARBA"/>
</dbReference>